<dbReference type="Proteomes" id="UP000641514">
    <property type="component" value="Unassembled WGS sequence"/>
</dbReference>
<reference evidence="1" key="1">
    <citation type="journal article" date="2014" name="Int. J. Syst. Evol. Microbiol.">
        <title>Complete genome sequence of Corynebacterium casei LMG S-19264T (=DSM 44701T), isolated from a smear-ripened cheese.</title>
        <authorList>
            <consortium name="US DOE Joint Genome Institute (JGI-PGF)"/>
            <person name="Walter F."/>
            <person name="Albersmeier A."/>
            <person name="Kalinowski J."/>
            <person name="Ruckert C."/>
        </authorList>
    </citation>
    <scope>NUCLEOTIDE SEQUENCE</scope>
    <source>
        <strain evidence="1">CGMCC 1.15478</strain>
    </source>
</reference>
<protein>
    <submittedName>
        <fullName evidence="1">Uncharacterized protein</fullName>
    </submittedName>
</protein>
<reference evidence="1" key="2">
    <citation type="submission" date="2020-09" db="EMBL/GenBank/DDBJ databases">
        <authorList>
            <person name="Sun Q."/>
            <person name="Zhou Y."/>
        </authorList>
    </citation>
    <scope>NUCLEOTIDE SEQUENCE</scope>
    <source>
        <strain evidence="1">CGMCC 1.15478</strain>
    </source>
</reference>
<name>A0A916UJM6_9ACTN</name>
<accession>A0A916UJM6</accession>
<evidence type="ECO:0000313" key="1">
    <source>
        <dbReference type="EMBL" id="GGC74219.1"/>
    </source>
</evidence>
<gene>
    <name evidence="1" type="ORF">GCM10011410_29350</name>
</gene>
<proteinExistence type="predicted"/>
<dbReference type="EMBL" id="BMJH01000003">
    <property type="protein sequence ID" value="GGC74219.1"/>
    <property type="molecule type" value="Genomic_DNA"/>
</dbReference>
<evidence type="ECO:0000313" key="2">
    <source>
        <dbReference type="Proteomes" id="UP000641514"/>
    </source>
</evidence>
<comment type="caution">
    <text evidence="1">The sequence shown here is derived from an EMBL/GenBank/DDBJ whole genome shotgun (WGS) entry which is preliminary data.</text>
</comment>
<sequence length="473" mass="52047">MQTVAASEAVHSVDRLIRLIRSASVVLLAMVLLGGCASTQESAQPPIRIPDAATPISADTPIFVGGHRYLSPCRALPPEEVEAIFGTLSDTAVYEQRYLDESTSSQQVESYAGLSFPTRCEYRNVDGHGLSILVEIEQYLSVDFAKEFWLFMAKGMEKERDLIDKFGASITDSSDDPVESDAEKFVDNLRNTLTRLEDPTRIQPGDFDGSVAYVSGPLAFHGLKRNIRIEMTSLVDSAADTTHSDSDTSRSLASLLAAQKKLFEVIFDNIDNVELDQSALPTNISNETVVGGGHVLEPCRVLDNSAMAQVVTLQPAARLVSTTSVPKKLDEPLYGYRRGQETRFARNTCTRTSYAAGTGYEPVTTIRATIYYLAESELNRLAVLKQIQNIHYGKLFDRGPRDIDPTRLTRIPGSQAEVLYVHDNGRVIDIFLLVENYIVSLSSDQAFLADRARSIDNEKVIALADVIVDNITA</sequence>
<dbReference type="AlphaFoldDB" id="A0A916UJM6"/>
<organism evidence="1 2">
    <name type="scientific">Hoyosella rhizosphaerae</name>
    <dbReference type="NCBI Taxonomy" id="1755582"/>
    <lineage>
        <taxon>Bacteria</taxon>
        <taxon>Bacillati</taxon>
        <taxon>Actinomycetota</taxon>
        <taxon>Actinomycetes</taxon>
        <taxon>Mycobacteriales</taxon>
        <taxon>Hoyosellaceae</taxon>
        <taxon>Hoyosella</taxon>
    </lineage>
</organism>
<dbReference type="RefSeq" id="WP_188676560.1">
    <property type="nucleotide sequence ID" value="NZ_BMJH01000003.1"/>
</dbReference>
<keyword evidence="2" id="KW-1185">Reference proteome</keyword>